<feature type="region of interest" description="Disordered" evidence="1">
    <location>
        <begin position="198"/>
        <end position="235"/>
    </location>
</feature>
<dbReference type="EMBL" id="QNRR01000001">
    <property type="protein sequence ID" value="RBP47859.1"/>
    <property type="molecule type" value="Genomic_DNA"/>
</dbReference>
<dbReference type="PROSITE" id="PS51257">
    <property type="entry name" value="PROKAR_LIPOPROTEIN"/>
    <property type="match status" value="1"/>
</dbReference>
<sequence length="235" mass="26098">MGADRTLMVSMMRTAVVALLLGAGLTSCASFKKEKSGAELRKEGYDALLKTVKPGMYRRQLYAVLPPHKKPTAQPPSVCAFAGVLMYWAHHERHELDPECHLEVSYQLKNGNEYKRRKRSMHGTPVNLSSMHPITLDTIGKLLMEASAQTQFADGETNSKENPDDIILSVSKVHLKDEHPAEFGIPAYTIHPTQEHGVKFGRERESRNDFPFRAGPPSPFASGKPKAVSDRPPLP</sequence>
<evidence type="ECO:0000256" key="1">
    <source>
        <dbReference type="SAM" id="MobiDB-lite"/>
    </source>
</evidence>
<gene>
    <name evidence="2" type="ORF">DES53_101659</name>
</gene>
<feature type="compositionally biased region" description="Basic and acidic residues" evidence="1">
    <location>
        <begin position="198"/>
        <end position="210"/>
    </location>
</feature>
<evidence type="ECO:0000313" key="2">
    <source>
        <dbReference type="EMBL" id="RBP47859.1"/>
    </source>
</evidence>
<protein>
    <recommendedName>
        <fullName evidence="4">Lipoprotein</fullName>
    </recommendedName>
</protein>
<accession>A0A366HVY2</accession>
<proteinExistence type="predicted"/>
<evidence type="ECO:0008006" key="4">
    <source>
        <dbReference type="Google" id="ProtNLM"/>
    </source>
</evidence>
<evidence type="ECO:0000313" key="3">
    <source>
        <dbReference type="Proteomes" id="UP000253426"/>
    </source>
</evidence>
<dbReference type="Proteomes" id="UP000253426">
    <property type="component" value="Unassembled WGS sequence"/>
</dbReference>
<name>A0A366HVY2_9BACT</name>
<keyword evidence="3" id="KW-1185">Reference proteome</keyword>
<comment type="caution">
    <text evidence="2">The sequence shown here is derived from an EMBL/GenBank/DDBJ whole genome shotgun (WGS) entry which is preliminary data.</text>
</comment>
<dbReference type="AlphaFoldDB" id="A0A366HVY2"/>
<reference evidence="2 3" key="1">
    <citation type="submission" date="2018-06" db="EMBL/GenBank/DDBJ databases">
        <title>Genomic Encyclopedia of Type Strains, Phase IV (KMG-IV): sequencing the most valuable type-strain genomes for metagenomic binning, comparative biology and taxonomic classification.</title>
        <authorList>
            <person name="Goeker M."/>
        </authorList>
    </citation>
    <scope>NUCLEOTIDE SEQUENCE [LARGE SCALE GENOMIC DNA]</scope>
    <source>
        <strain evidence="2 3">DSM 25532</strain>
    </source>
</reference>
<organism evidence="2 3">
    <name type="scientific">Roseimicrobium gellanilyticum</name>
    <dbReference type="NCBI Taxonomy" id="748857"/>
    <lineage>
        <taxon>Bacteria</taxon>
        <taxon>Pseudomonadati</taxon>
        <taxon>Verrucomicrobiota</taxon>
        <taxon>Verrucomicrobiia</taxon>
        <taxon>Verrucomicrobiales</taxon>
        <taxon>Verrucomicrobiaceae</taxon>
        <taxon>Roseimicrobium</taxon>
    </lineage>
</organism>